<dbReference type="EMBL" id="SDRB02007717">
    <property type="protein sequence ID" value="THG10759.1"/>
    <property type="molecule type" value="Genomic_DNA"/>
</dbReference>
<sequence length="217" mass="24355">MNLGREGLLSFKVQDGHDDLGVLDLQNHQRFSLQPTTAGLPVGSIVLVGGFALLGFVLWKKRKAQEEDEEFALDMSMDNEFEAGTGPKKFSYGELFCATNNFTEEQKLGEGGFDRVCRGFFRESNSYVAVKRISKGSKQGRKEYTSDVKILSKASKESDVYSFGVVLLEIACGRKLIDLKVPESQMRMVEWVWDLYGIGRLLEAAVDPKICPDFFQE</sequence>
<evidence type="ECO:0000313" key="5">
    <source>
        <dbReference type="Proteomes" id="UP000306102"/>
    </source>
</evidence>
<dbReference type="GO" id="GO:0005524">
    <property type="term" value="F:ATP binding"/>
    <property type="evidence" value="ECO:0007669"/>
    <property type="project" value="UniProtKB-KW"/>
</dbReference>
<dbReference type="Proteomes" id="UP000306102">
    <property type="component" value="Unassembled WGS sequence"/>
</dbReference>
<keyword evidence="1" id="KW-0547">Nucleotide-binding</keyword>
<name>A0A4S4E491_CAMSN</name>
<protein>
    <recommendedName>
        <fullName evidence="6">Protein kinase domain-containing protein</fullName>
    </recommendedName>
</protein>
<reference evidence="4 5" key="1">
    <citation type="journal article" date="2018" name="Proc. Natl. Acad. Sci. U.S.A.">
        <title>Draft genome sequence of Camellia sinensis var. sinensis provides insights into the evolution of the tea genome and tea quality.</title>
        <authorList>
            <person name="Wei C."/>
            <person name="Yang H."/>
            <person name="Wang S."/>
            <person name="Zhao J."/>
            <person name="Liu C."/>
            <person name="Gao L."/>
            <person name="Xia E."/>
            <person name="Lu Y."/>
            <person name="Tai Y."/>
            <person name="She G."/>
            <person name="Sun J."/>
            <person name="Cao H."/>
            <person name="Tong W."/>
            <person name="Gao Q."/>
            <person name="Li Y."/>
            <person name="Deng W."/>
            <person name="Jiang X."/>
            <person name="Wang W."/>
            <person name="Chen Q."/>
            <person name="Zhang S."/>
            <person name="Li H."/>
            <person name="Wu J."/>
            <person name="Wang P."/>
            <person name="Li P."/>
            <person name="Shi C."/>
            <person name="Zheng F."/>
            <person name="Jian J."/>
            <person name="Huang B."/>
            <person name="Shan D."/>
            <person name="Shi M."/>
            <person name="Fang C."/>
            <person name="Yue Y."/>
            <person name="Li F."/>
            <person name="Li D."/>
            <person name="Wei S."/>
            <person name="Han B."/>
            <person name="Jiang C."/>
            <person name="Yin Y."/>
            <person name="Xia T."/>
            <person name="Zhang Z."/>
            <person name="Bennetzen J.L."/>
            <person name="Zhao S."/>
            <person name="Wan X."/>
        </authorList>
    </citation>
    <scope>NUCLEOTIDE SEQUENCE [LARGE SCALE GENOMIC DNA]</scope>
    <source>
        <strain evidence="5">cv. Shuchazao</strain>
        <tissue evidence="4">Leaf</tissue>
    </source>
</reference>
<feature type="transmembrane region" description="Helical" evidence="3">
    <location>
        <begin position="38"/>
        <end position="59"/>
    </location>
</feature>
<organism evidence="4 5">
    <name type="scientific">Camellia sinensis var. sinensis</name>
    <name type="common">China tea</name>
    <dbReference type="NCBI Taxonomy" id="542762"/>
    <lineage>
        <taxon>Eukaryota</taxon>
        <taxon>Viridiplantae</taxon>
        <taxon>Streptophyta</taxon>
        <taxon>Embryophyta</taxon>
        <taxon>Tracheophyta</taxon>
        <taxon>Spermatophyta</taxon>
        <taxon>Magnoliopsida</taxon>
        <taxon>eudicotyledons</taxon>
        <taxon>Gunneridae</taxon>
        <taxon>Pentapetalae</taxon>
        <taxon>asterids</taxon>
        <taxon>Ericales</taxon>
        <taxon>Theaceae</taxon>
        <taxon>Camellia</taxon>
    </lineage>
</organism>
<evidence type="ECO:0000256" key="1">
    <source>
        <dbReference type="ARBA" id="ARBA00022741"/>
    </source>
</evidence>
<evidence type="ECO:0008006" key="6">
    <source>
        <dbReference type="Google" id="ProtNLM"/>
    </source>
</evidence>
<dbReference type="PANTHER" id="PTHR27007">
    <property type="match status" value="1"/>
</dbReference>
<gene>
    <name evidence="4" type="ORF">TEA_010667</name>
</gene>
<evidence type="ECO:0000256" key="2">
    <source>
        <dbReference type="ARBA" id="ARBA00022840"/>
    </source>
</evidence>
<comment type="caution">
    <text evidence="4">The sequence shown here is derived from an EMBL/GenBank/DDBJ whole genome shotgun (WGS) entry which is preliminary data.</text>
</comment>
<dbReference type="InterPro" id="IPR011009">
    <property type="entry name" value="Kinase-like_dom_sf"/>
</dbReference>
<dbReference type="AlphaFoldDB" id="A0A4S4E491"/>
<evidence type="ECO:0000313" key="4">
    <source>
        <dbReference type="EMBL" id="THG10759.1"/>
    </source>
</evidence>
<proteinExistence type="predicted"/>
<keyword evidence="3" id="KW-1133">Transmembrane helix</keyword>
<dbReference type="SUPFAM" id="SSF56112">
    <property type="entry name" value="Protein kinase-like (PK-like)"/>
    <property type="match status" value="2"/>
</dbReference>
<keyword evidence="5" id="KW-1185">Reference proteome</keyword>
<keyword evidence="3" id="KW-0472">Membrane</keyword>
<keyword evidence="3" id="KW-0812">Transmembrane</keyword>
<accession>A0A4S4E491</accession>
<keyword evidence="2" id="KW-0067">ATP-binding</keyword>
<dbReference type="InterPro" id="IPR050528">
    <property type="entry name" value="L-type_Lectin-RKs"/>
</dbReference>
<dbReference type="Gene3D" id="3.30.200.20">
    <property type="entry name" value="Phosphorylase Kinase, domain 1"/>
    <property type="match status" value="1"/>
</dbReference>
<evidence type="ECO:0000256" key="3">
    <source>
        <dbReference type="SAM" id="Phobius"/>
    </source>
</evidence>